<dbReference type="AlphaFoldDB" id="A0A4Q0VM60"/>
<sequence length="139" mass="16074">MKKLMLGLILLLVTFLIAGCTGDDGLQLTRVDVQTVNTEGFEGEVVMITDQALLKEMKDVFKHVKWEPNSEVSMPTRENYKVTLYFQEKDDMPERQYEYRVWFNADDTVTIISSNLREGYGLLDTKNTELLKQKLTSEK</sequence>
<comment type="caution">
    <text evidence="1">The sequence shown here is derived from an EMBL/GenBank/DDBJ whole genome shotgun (WGS) entry which is preliminary data.</text>
</comment>
<dbReference type="OrthoDB" id="2437675at2"/>
<evidence type="ECO:0008006" key="3">
    <source>
        <dbReference type="Google" id="ProtNLM"/>
    </source>
</evidence>
<dbReference type="EMBL" id="QOUX01000047">
    <property type="protein sequence ID" value="RXI96144.1"/>
    <property type="molecule type" value="Genomic_DNA"/>
</dbReference>
<evidence type="ECO:0000313" key="1">
    <source>
        <dbReference type="EMBL" id="RXI96144.1"/>
    </source>
</evidence>
<gene>
    <name evidence="1" type="ORF">DS745_20590</name>
</gene>
<reference evidence="1 2" key="1">
    <citation type="journal article" date="2019" name="Int. J. Syst. Evol. Microbiol.">
        <title>Anaerobacillus alkaliphilus sp. nov., a novel alkaliphilic and moderately halophilic bacterium.</title>
        <authorList>
            <person name="Borsodi A.K."/>
            <person name="Aszalos J.M."/>
            <person name="Bihari P."/>
            <person name="Nagy I."/>
            <person name="Schumann P."/>
            <person name="Sproer C."/>
            <person name="Kovacs A.L."/>
            <person name="Boka K."/>
            <person name="Dobosy P."/>
            <person name="Ovari M."/>
            <person name="Szili-Kovacs T."/>
            <person name="Toth E."/>
        </authorList>
    </citation>
    <scope>NUCLEOTIDE SEQUENCE [LARGE SCALE GENOMIC DNA]</scope>
    <source>
        <strain evidence="1 2">B16-10</strain>
    </source>
</reference>
<name>A0A4Q0VM60_9BACI</name>
<dbReference type="Proteomes" id="UP000290649">
    <property type="component" value="Unassembled WGS sequence"/>
</dbReference>
<dbReference type="RefSeq" id="WP_129080125.1">
    <property type="nucleotide sequence ID" value="NZ_QOUX01000047.1"/>
</dbReference>
<proteinExistence type="predicted"/>
<keyword evidence="2" id="KW-1185">Reference proteome</keyword>
<dbReference type="PROSITE" id="PS51257">
    <property type="entry name" value="PROKAR_LIPOPROTEIN"/>
    <property type="match status" value="1"/>
</dbReference>
<protein>
    <recommendedName>
        <fullName evidence="3">Lipoprotein</fullName>
    </recommendedName>
</protein>
<evidence type="ECO:0000313" key="2">
    <source>
        <dbReference type="Proteomes" id="UP000290649"/>
    </source>
</evidence>
<accession>A0A4Q0VM60</accession>
<organism evidence="1 2">
    <name type="scientific">Anaerobacillus alkaliphilus</name>
    <dbReference type="NCBI Taxonomy" id="1548597"/>
    <lineage>
        <taxon>Bacteria</taxon>
        <taxon>Bacillati</taxon>
        <taxon>Bacillota</taxon>
        <taxon>Bacilli</taxon>
        <taxon>Bacillales</taxon>
        <taxon>Bacillaceae</taxon>
        <taxon>Anaerobacillus</taxon>
    </lineage>
</organism>